<dbReference type="Gene3D" id="3.10.310.50">
    <property type="match status" value="1"/>
</dbReference>
<dbReference type="PANTHER" id="PTHR30373">
    <property type="entry name" value="UPF0603 PROTEIN YGCG"/>
    <property type="match status" value="1"/>
</dbReference>
<protein>
    <submittedName>
        <fullName evidence="3">TPM domain-containing protein</fullName>
    </submittedName>
</protein>
<feature type="domain" description="TPM" evidence="2">
    <location>
        <begin position="20"/>
        <end position="145"/>
    </location>
</feature>
<evidence type="ECO:0000259" key="2">
    <source>
        <dbReference type="Pfam" id="PF04536"/>
    </source>
</evidence>
<feature type="region of interest" description="Disordered" evidence="1">
    <location>
        <begin position="158"/>
        <end position="177"/>
    </location>
</feature>
<evidence type="ECO:0000313" key="3">
    <source>
        <dbReference type="EMBL" id="MFG6412792.1"/>
    </source>
</evidence>
<keyword evidence="4" id="KW-1185">Reference proteome</keyword>
<gene>
    <name evidence="3" type="ORF">ACG02S_02655</name>
</gene>
<sequence>MARLSLKRLLRHRLWDEDDARRALPAEALARLQQRVADSEARHSGEIRVCVEPSLPLSYLWRDADARERAITMFAKLRVWDTEHNNGVLIYLLLAEHRIEIVADRALARCVDASHWQSLVDAMREAFRAGRFEQGLEEAIAAVDALLVAHFPRDAHAAGPRPNELPDAPLLGGAHGH</sequence>
<dbReference type="EMBL" id="JBIGHY010000001">
    <property type="protein sequence ID" value="MFG6412792.1"/>
    <property type="molecule type" value="Genomic_DNA"/>
</dbReference>
<name>A0ABW7EH51_9BURK</name>
<accession>A0ABW7EH51</accession>
<dbReference type="RefSeq" id="WP_394468889.1">
    <property type="nucleotide sequence ID" value="NZ_JBIGHY010000001.1"/>
</dbReference>
<dbReference type="PANTHER" id="PTHR30373:SF8">
    <property type="entry name" value="BLL7265 PROTEIN"/>
    <property type="match status" value="1"/>
</dbReference>
<evidence type="ECO:0000313" key="4">
    <source>
        <dbReference type="Proteomes" id="UP001606300"/>
    </source>
</evidence>
<reference evidence="3 4" key="1">
    <citation type="submission" date="2024-09" db="EMBL/GenBank/DDBJ databases">
        <title>Novel species of the genus Pelomonas and Roseateles isolated from streams.</title>
        <authorList>
            <person name="Lu H."/>
        </authorList>
    </citation>
    <scope>NUCLEOTIDE SEQUENCE [LARGE SCALE GENOMIC DNA]</scope>
    <source>
        <strain evidence="3 4">DC23W</strain>
    </source>
</reference>
<proteinExistence type="predicted"/>
<dbReference type="Pfam" id="PF04536">
    <property type="entry name" value="TPM_phosphatase"/>
    <property type="match status" value="1"/>
</dbReference>
<organism evidence="3 4">
    <name type="scientific">Pelomonas dachongensis</name>
    <dbReference type="NCBI Taxonomy" id="3299029"/>
    <lineage>
        <taxon>Bacteria</taxon>
        <taxon>Pseudomonadati</taxon>
        <taxon>Pseudomonadota</taxon>
        <taxon>Betaproteobacteria</taxon>
        <taxon>Burkholderiales</taxon>
        <taxon>Sphaerotilaceae</taxon>
        <taxon>Roseateles</taxon>
    </lineage>
</organism>
<evidence type="ECO:0000256" key="1">
    <source>
        <dbReference type="SAM" id="MobiDB-lite"/>
    </source>
</evidence>
<dbReference type="InterPro" id="IPR007621">
    <property type="entry name" value="TPM_dom"/>
</dbReference>
<comment type="caution">
    <text evidence="3">The sequence shown here is derived from an EMBL/GenBank/DDBJ whole genome shotgun (WGS) entry which is preliminary data.</text>
</comment>
<dbReference type="Proteomes" id="UP001606300">
    <property type="component" value="Unassembled WGS sequence"/>
</dbReference>